<dbReference type="RefSeq" id="WP_255330265.1">
    <property type="nucleotide sequence ID" value="NZ_JAKZEU010000004.1"/>
</dbReference>
<evidence type="ECO:0000313" key="6">
    <source>
        <dbReference type="EMBL" id="MCQ0971258.1"/>
    </source>
</evidence>
<gene>
    <name evidence="6" type="ORF">MLD63_12580</name>
</gene>
<evidence type="ECO:0000259" key="5">
    <source>
        <dbReference type="SMART" id="SM00563"/>
    </source>
</evidence>
<keyword evidence="3 6" id="KW-0012">Acyltransferase</keyword>
<dbReference type="PANTHER" id="PTHR10434">
    <property type="entry name" value="1-ACYL-SN-GLYCEROL-3-PHOSPHATE ACYLTRANSFERASE"/>
    <property type="match status" value="1"/>
</dbReference>
<keyword evidence="4" id="KW-0812">Transmembrane</keyword>
<protein>
    <submittedName>
        <fullName evidence="6">1-acyl-sn-glycerol-3-phosphate acyltransferase</fullName>
    </submittedName>
</protein>
<keyword evidence="4" id="KW-1133">Transmembrane helix</keyword>
<dbReference type="GO" id="GO:0016746">
    <property type="term" value="F:acyltransferase activity"/>
    <property type="evidence" value="ECO:0007669"/>
    <property type="project" value="UniProtKB-KW"/>
</dbReference>
<comment type="caution">
    <text evidence="6">The sequence shown here is derived from an EMBL/GenBank/DDBJ whole genome shotgun (WGS) entry which is preliminary data.</text>
</comment>
<keyword evidence="7" id="KW-1185">Reference proteome</keyword>
<dbReference type="CDD" id="cd07989">
    <property type="entry name" value="LPLAT_AGPAT-like"/>
    <property type="match status" value="1"/>
</dbReference>
<organism evidence="6 7">
    <name type="scientific">Paracoccus albicereus</name>
    <dbReference type="NCBI Taxonomy" id="2922394"/>
    <lineage>
        <taxon>Bacteria</taxon>
        <taxon>Pseudomonadati</taxon>
        <taxon>Pseudomonadota</taxon>
        <taxon>Alphaproteobacteria</taxon>
        <taxon>Rhodobacterales</taxon>
        <taxon>Paracoccaceae</taxon>
        <taxon>Paracoccus</taxon>
    </lineage>
</organism>
<keyword evidence="2" id="KW-0808">Transferase</keyword>
<accession>A0ABT1MSI1</accession>
<evidence type="ECO:0000256" key="2">
    <source>
        <dbReference type="ARBA" id="ARBA00022679"/>
    </source>
</evidence>
<dbReference type="Proteomes" id="UP001203945">
    <property type="component" value="Unassembled WGS sequence"/>
</dbReference>
<dbReference type="PANTHER" id="PTHR10434:SF11">
    <property type="entry name" value="1-ACYL-SN-GLYCEROL-3-PHOSPHATE ACYLTRANSFERASE"/>
    <property type="match status" value="1"/>
</dbReference>
<dbReference type="EMBL" id="JAKZEU010000004">
    <property type="protein sequence ID" value="MCQ0971258.1"/>
    <property type="molecule type" value="Genomic_DNA"/>
</dbReference>
<proteinExistence type="predicted"/>
<reference evidence="6 7" key="1">
    <citation type="submission" date="2022-03" db="EMBL/GenBank/DDBJ databases">
        <authorList>
            <person name="He Y."/>
        </authorList>
    </citation>
    <scope>NUCLEOTIDE SEQUENCE [LARGE SCALE GENOMIC DNA]</scope>
    <source>
        <strain evidence="6 7">TK19116</strain>
    </source>
</reference>
<keyword evidence="4" id="KW-0472">Membrane</keyword>
<dbReference type="SUPFAM" id="SSF69593">
    <property type="entry name" value="Glycerol-3-phosphate (1)-acyltransferase"/>
    <property type="match status" value="1"/>
</dbReference>
<dbReference type="Pfam" id="PF01553">
    <property type="entry name" value="Acyltransferase"/>
    <property type="match status" value="1"/>
</dbReference>
<evidence type="ECO:0000256" key="3">
    <source>
        <dbReference type="ARBA" id="ARBA00023315"/>
    </source>
</evidence>
<feature type="domain" description="Phospholipid/glycerol acyltransferase" evidence="5">
    <location>
        <begin position="84"/>
        <end position="200"/>
    </location>
</feature>
<evidence type="ECO:0000256" key="1">
    <source>
        <dbReference type="ARBA" id="ARBA00005189"/>
    </source>
</evidence>
<dbReference type="SMART" id="SM00563">
    <property type="entry name" value="PlsC"/>
    <property type="match status" value="1"/>
</dbReference>
<name>A0ABT1MSI1_9RHOB</name>
<evidence type="ECO:0000256" key="4">
    <source>
        <dbReference type="SAM" id="Phobius"/>
    </source>
</evidence>
<sequence length="255" mass="28543">MRAIDSPVPGRMTPWQWVQNVLFYIHIALATILIGAWGLVILLIDRQNGGQRVPDVWLAHLLRAARWHLRLKVEVRGTPPRHDCLVAAKHQCFLDIIAIAEAVPRRSFIMKREVMRIPIMGWFAVRAGCIPIDRTKGKDAMKAIAAQIARRMEAGRLGQLIIYPEGTRTRPGERRPYKHGVGTFRNATGLDVVPVAVNTGMFWPRKGWGIRPGRAVIEFLPAIGPGADHDAFMIELATTIEDNSDRLMAEAGLSR</sequence>
<evidence type="ECO:0000313" key="7">
    <source>
        <dbReference type="Proteomes" id="UP001203945"/>
    </source>
</evidence>
<feature type="transmembrane region" description="Helical" evidence="4">
    <location>
        <begin position="21"/>
        <end position="44"/>
    </location>
</feature>
<dbReference type="InterPro" id="IPR002123">
    <property type="entry name" value="Plipid/glycerol_acylTrfase"/>
</dbReference>
<comment type="pathway">
    <text evidence="1">Lipid metabolism.</text>
</comment>